<protein>
    <recommendedName>
        <fullName evidence="5">GAR domain-containing protein</fullName>
    </recommendedName>
</protein>
<sequence length="781" mass="87663">MTLTRLTCTIKLMDKLRGQHQQISRILNAVQDIPQFKPFDVELPDQNTLKPFITQLKGIHVDLTHFDDKGLKDVAKNTSNRKLSKEDTDYLQVVLEAITVFESATQLHDKHRLNLHLTQLRLNWIDQHKRYLELLKIFSFNNSNDSLSIAVDILTLSSSAVDEMIELIKVPDSFLDEQDKLENSLTQLISLIQTHKSLIHHLFLDSWLQLESNPHPFADLGAFEYIISSATNYTALHSEIYNLVELLQQVRQQSSAMIHLSNEFHRLLVLSPSHDALSAFQQLVQQIKILSNQSSPLIAQINTKVQKDAKEFLSQLNSMYRCYFKIADIRDRAFSTLDDSNTIAQLPSLELHSSLVEVLDQLQCDTQPSKDLMNESRQTLDRMLVLSQLRKKIDDGDHLLSQMLNAVDEQKQIDDLRSSFENIIKDIQNSQDKRVLRHIGRLRTTCEEVVEMTMDDDCNSSSQPSNRLRSSSIESSSSAFSGLSLVDYNSPRARKLSSSSTHKKLFDATHDGDIPPVPAIPNMKDWSKSSLNLPGPSPRKAKPTLDAQAHDTTPTRKHDLTKATRSSISRRTNRAVSTPMPHKTQSDASPSQKRILSTSTSASSLKTPAPAPTTPSKGNGSGSGRKKSWSSSHSTRSPRPSFKVAYRANPKSKLDLAVGKVVNSLPLSVNIERAVMAATDVKKSYETGKYWIGAPDPKLCFCRILRSNTVMVRVGGGWEELSKYLLTHYANLFMSTSTSTWTSTPPDAVVTPAKNRKTNTLFSPASENSPTPSPYMSPWRI</sequence>
<name>A0A4T0JC77_WALIC</name>
<feature type="region of interest" description="Disordered" evidence="4">
    <location>
        <begin position="758"/>
        <end position="781"/>
    </location>
</feature>
<dbReference type="PANTHER" id="PTHR46756:SF18">
    <property type="entry name" value="GAS2-LIKE PROTEIN PICKLED EGGS"/>
    <property type="match status" value="1"/>
</dbReference>
<feature type="compositionally biased region" description="Low complexity" evidence="4">
    <location>
        <begin position="596"/>
        <end position="618"/>
    </location>
</feature>
<dbReference type="EMBL" id="SPOI01000090">
    <property type="protein sequence ID" value="TIB37861.1"/>
    <property type="molecule type" value="Genomic_DNA"/>
</dbReference>
<feature type="region of interest" description="Disordered" evidence="4">
    <location>
        <begin position="455"/>
        <end position="474"/>
    </location>
</feature>
<dbReference type="InterPro" id="IPR003108">
    <property type="entry name" value="GAR_dom"/>
</dbReference>
<feature type="compositionally biased region" description="Polar residues" evidence="4">
    <location>
        <begin position="586"/>
        <end position="595"/>
    </location>
</feature>
<dbReference type="Proteomes" id="UP000310689">
    <property type="component" value="Unassembled WGS sequence"/>
</dbReference>
<feature type="compositionally biased region" description="Polar residues" evidence="4">
    <location>
        <begin position="563"/>
        <end position="576"/>
    </location>
</feature>
<dbReference type="AlphaFoldDB" id="A0A4T0JC77"/>
<dbReference type="PANTHER" id="PTHR46756">
    <property type="entry name" value="TRANSGELIN"/>
    <property type="match status" value="1"/>
</dbReference>
<dbReference type="SMART" id="SM00243">
    <property type="entry name" value="GAS2"/>
    <property type="match status" value="1"/>
</dbReference>
<keyword evidence="2" id="KW-0963">Cytoplasm</keyword>
<evidence type="ECO:0000256" key="3">
    <source>
        <dbReference type="ARBA" id="ARBA00023212"/>
    </source>
</evidence>
<evidence type="ECO:0000259" key="5">
    <source>
        <dbReference type="PROSITE" id="PS51460"/>
    </source>
</evidence>
<dbReference type="SUPFAM" id="SSF143575">
    <property type="entry name" value="GAS2 domain-like"/>
    <property type="match status" value="1"/>
</dbReference>
<dbReference type="Pfam" id="PF02187">
    <property type="entry name" value="GAS2"/>
    <property type="match status" value="1"/>
</dbReference>
<keyword evidence="3" id="KW-0206">Cytoskeleton</keyword>
<dbReference type="InterPro" id="IPR036534">
    <property type="entry name" value="GAR_dom_sf"/>
</dbReference>
<feature type="compositionally biased region" description="Low complexity" evidence="4">
    <location>
        <begin position="629"/>
        <end position="641"/>
    </location>
</feature>
<proteinExistence type="predicted"/>
<evidence type="ECO:0000313" key="6">
    <source>
        <dbReference type="EMBL" id="TIB37861.1"/>
    </source>
</evidence>
<comment type="caution">
    <text evidence="6">The sequence shown here is derived from an EMBL/GenBank/DDBJ whole genome shotgun (WGS) entry which is preliminary data.</text>
</comment>
<feature type="domain" description="GAR" evidence="5">
    <location>
        <begin position="649"/>
        <end position="732"/>
    </location>
</feature>
<dbReference type="GO" id="GO:0008017">
    <property type="term" value="F:microtubule binding"/>
    <property type="evidence" value="ECO:0007669"/>
    <property type="project" value="InterPro"/>
</dbReference>
<accession>A0A4T0JC77</accession>
<feature type="compositionally biased region" description="Basic and acidic residues" evidence="4">
    <location>
        <begin position="553"/>
        <end position="562"/>
    </location>
</feature>
<dbReference type="GO" id="GO:0005884">
    <property type="term" value="C:actin filament"/>
    <property type="evidence" value="ECO:0007669"/>
    <property type="project" value="TreeGrafter"/>
</dbReference>
<evidence type="ECO:0000313" key="7">
    <source>
        <dbReference type="Proteomes" id="UP000310689"/>
    </source>
</evidence>
<evidence type="ECO:0000256" key="2">
    <source>
        <dbReference type="ARBA" id="ARBA00022490"/>
    </source>
</evidence>
<feature type="region of interest" description="Disordered" evidence="4">
    <location>
        <begin position="506"/>
        <end position="646"/>
    </location>
</feature>
<evidence type="ECO:0000256" key="4">
    <source>
        <dbReference type="SAM" id="MobiDB-lite"/>
    </source>
</evidence>
<feature type="compositionally biased region" description="Low complexity" evidence="4">
    <location>
        <begin position="459"/>
        <end position="474"/>
    </location>
</feature>
<feature type="compositionally biased region" description="Polar residues" evidence="4">
    <location>
        <begin position="758"/>
        <end position="770"/>
    </location>
</feature>
<dbReference type="GO" id="GO:0051764">
    <property type="term" value="P:actin crosslink formation"/>
    <property type="evidence" value="ECO:0007669"/>
    <property type="project" value="TreeGrafter"/>
</dbReference>
<evidence type="ECO:0000256" key="1">
    <source>
        <dbReference type="ARBA" id="ARBA00004245"/>
    </source>
</evidence>
<comment type="subcellular location">
    <subcellularLocation>
        <location evidence="1">Cytoplasm</location>
        <location evidence="1">Cytoskeleton</location>
    </subcellularLocation>
</comment>
<reference evidence="6 7" key="1">
    <citation type="submission" date="2019-03" db="EMBL/GenBank/DDBJ databases">
        <title>Sequencing 23 genomes of Wallemia ichthyophaga.</title>
        <authorList>
            <person name="Gostincar C."/>
        </authorList>
    </citation>
    <scope>NUCLEOTIDE SEQUENCE [LARGE SCALE GENOMIC DNA]</scope>
    <source>
        <strain evidence="6 7">EXF-6200</strain>
    </source>
</reference>
<dbReference type="GO" id="GO:0008093">
    <property type="term" value="F:cytoskeletal anchor activity"/>
    <property type="evidence" value="ECO:0007669"/>
    <property type="project" value="TreeGrafter"/>
</dbReference>
<dbReference type="PROSITE" id="PS51460">
    <property type="entry name" value="GAR"/>
    <property type="match status" value="1"/>
</dbReference>
<organism evidence="6 7">
    <name type="scientific">Wallemia ichthyophaga</name>
    <dbReference type="NCBI Taxonomy" id="245174"/>
    <lineage>
        <taxon>Eukaryota</taxon>
        <taxon>Fungi</taxon>
        <taxon>Dikarya</taxon>
        <taxon>Basidiomycota</taxon>
        <taxon>Wallemiomycotina</taxon>
        <taxon>Wallemiomycetes</taxon>
        <taxon>Wallemiales</taxon>
        <taxon>Wallemiaceae</taxon>
        <taxon>Wallemia</taxon>
    </lineage>
</organism>
<gene>
    <name evidence="6" type="ORF">E3P86_02046</name>
</gene>
<dbReference type="GO" id="GO:0051015">
    <property type="term" value="F:actin filament binding"/>
    <property type="evidence" value="ECO:0007669"/>
    <property type="project" value="TreeGrafter"/>
</dbReference>
<dbReference type="Gene3D" id="3.30.920.20">
    <property type="entry name" value="Gas2-like domain"/>
    <property type="match status" value="1"/>
</dbReference>